<comment type="cofactor">
    <cofactor evidence="1">
        <name>FAD</name>
        <dbReference type="ChEBI" id="CHEBI:57692"/>
    </cofactor>
</comment>
<dbReference type="GeneID" id="94365982"/>
<evidence type="ECO:0000256" key="1">
    <source>
        <dbReference type="ARBA" id="ARBA00001974"/>
    </source>
</evidence>
<dbReference type="InterPro" id="IPR016169">
    <property type="entry name" value="FAD-bd_PCMH_sub2"/>
</dbReference>
<dbReference type="Gene3D" id="3.30.43.10">
    <property type="entry name" value="Uridine Diphospho-n-acetylenolpyruvylglucosamine Reductase, domain 2"/>
    <property type="match status" value="1"/>
</dbReference>
<sequence>MLSPCDGAFLQALEATLPEGTLRPADDRYLSEPRGRYRGQAGAVACPASVDEVSAIVSAAQAARVGIVPYGGGTGLVGGQVMTGGPAPLLLSLERMNALRLIEPEGGVLVAEAGCILAEVQAAAEAADRLFPLSLGSEGTARIGGLLGTNAGGTGVLRWGNMRDLCLGIEAVMADGRVMHGLKRLRKNNMGYDLRHLLIGSEGTLGVITAASLRLFPRPARTGAAMIVVPSPQAALSLLALAQARLGEGVSGFELIGGQGPRFLSEVMPEIRQPFAQIPDWMVLVDLGLVASLDPAAELEALFGDAAEAGLALDGVIASSEAQRAQFWRLREAIPEANRKIGAVASHDVSLPLAALPDFIDRAGPALGALGDMRINCFGHVGDGNLHYNVFPAPGKSRDAYEALRPQVIGTVHDLVHSFGGSVSAEHGVGRLKTADLQRYVDPVAVATMRAIKSALDPAGILNPGAVLGG</sequence>
<comment type="similarity">
    <text evidence="2">Belongs to the FAD-binding oxidoreductase/transferase type 4 family.</text>
</comment>
<accession>A0A2U2C7V9</accession>
<evidence type="ECO:0000256" key="2">
    <source>
        <dbReference type="ARBA" id="ARBA00008000"/>
    </source>
</evidence>
<evidence type="ECO:0000256" key="3">
    <source>
        <dbReference type="ARBA" id="ARBA00022630"/>
    </source>
</evidence>
<keyword evidence="7" id="KW-1185">Reference proteome</keyword>
<dbReference type="Gene3D" id="3.30.70.2190">
    <property type="match status" value="1"/>
</dbReference>
<dbReference type="PANTHER" id="PTHR43716:SF2">
    <property type="entry name" value="BLL6224 PROTEIN"/>
    <property type="match status" value="1"/>
</dbReference>
<reference evidence="6 7" key="1">
    <citation type="submission" date="2018-05" db="EMBL/GenBank/DDBJ databases">
        <title>Pararhodobacter marina sp. nov., isolated from deep-sea water of the Indian Ocean.</title>
        <authorList>
            <person name="Lai Q.Sr."/>
            <person name="Liu X."/>
            <person name="Shao Z."/>
        </authorList>
    </citation>
    <scope>NUCLEOTIDE SEQUENCE [LARGE SCALE GENOMIC DNA]</scope>
    <source>
        <strain evidence="6 7">CIC4N-9</strain>
    </source>
</reference>
<dbReference type="InterPro" id="IPR051264">
    <property type="entry name" value="FAD-oxidored/transferase_4"/>
</dbReference>
<dbReference type="RefSeq" id="WP_109533939.1">
    <property type="nucleotide sequence ID" value="NZ_QEYD01000008.1"/>
</dbReference>
<dbReference type="InterPro" id="IPR016167">
    <property type="entry name" value="FAD-bd_PCMH_sub1"/>
</dbReference>
<dbReference type="InterPro" id="IPR016171">
    <property type="entry name" value="Vanillyl_alc_oxidase_C-sub2"/>
</dbReference>
<dbReference type="Gene3D" id="3.30.70.2740">
    <property type="match status" value="1"/>
</dbReference>
<organism evidence="6 7">
    <name type="scientific">Pararhodobacter marinus</name>
    <dbReference type="NCBI Taxonomy" id="2184063"/>
    <lineage>
        <taxon>Bacteria</taxon>
        <taxon>Pseudomonadati</taxon>
        <taxon>Pseudomonadota</taxon>
        <taxon>Alphaproteobacteria</taxon>
        <taxon>Rhodobacterales</taxon>
        <taxon>Paracoccaceae</taxon>
        <taxon>Pararhodobacter</taxon>
    </lineage>
</organism>
<dbReference type="Proteomes" id="UP000244940">
    <property type="component" value="Unassembled WGS sequence"/>
</dbReference>
<dbReference type="GO" id="GO:0022904">
    <property type="term" value="P:respiratory electron transport chain"/>
    <property type="evidence" value="ECO:0007669"/>
    <property type="project" value="TreeGrafter"/>
</dbReference>
<protein>
    <submittedName>
        <fullName evidence="6">Hydroxyacid dehydrogenase</fullName>
    </submittedName>
</protein>
<dbReference type="OrthoDB" id="9811557at2"/>
<feature type="domain" description="FAD-binding PCMH-type" evidence="5">
    <location>
        <begin position="37"/>
        <end position="218"/>
    </location>
</feature>
<dbReference type="SUPFAM" id="SSF55103">
    <property type="entry name" value="FAD-linked oxidases, C-terminal domain"/>
    <property type="match status" value="1"/>
</dbReference>
<evidence type="ECO:0000256" key="4">
    <source>
        <dbReference type="ARBA" id="ARBA00022827"/>
    </source>
</evidence>
<dbReference type="AlphaFoldDB" id="A0A2U2C7V9"/>
<comment type="caution">
    <text evidence="6">The sequence shown here is derived from an EMBL/GenBank/DDBJ whole genome shotgun (WGS) entry which is preliminary data.</text>
</comment>
<dbReference type="FunFam" id="1.10.45.10:FF:000001">
    <property type="entry name" value="D-lactate dehydrogenase mitochondrial"/>
    <property type="match status" value="1"/>
</dbReference>
<dbReference type="Pfam" id="PF02913">
    <property type="entry name" value="FAD-oxidase_C"/>
    <property type="match status" value="1"/>
</dbReference>
<dbReference type="InterPro" id="IPR004113">
    <property type="entry name" value="FAD-bd_oxidored_4_C"/>
</dbReference>
<dbReference type="EMBL" id="QEYD01000008">
    <property type="protein sequence ID" value="PWE27943.1"/>
    <property type="molecule type" value="Genomic_DNA"/>
</dbReference>
<dbReference type="PANTHER" id="PTHR43716">
    <property type="entry name" value="D-2-HYDROXYGLUTARATE DEHYDROGENASE, MITOCHONDRIAL"/>
    <property type="match status" value="1"/>
</dbReference>
<keyword evidence="3" id="KW-0285">Flavoprotein</keyword>
<name>A0A2U2C7V9_9RHOB</name>
<dbReference type="InterPro" id="IPR036318">
    <property type="entry name" value="FAD-bd_PCMH-like_sf"/>
</dbReference>
<dbReference type="Gene3D" id="3.30.465.10">
    <property type="match status" value="1"/>
</dbReference>
<dbReference type="GO" id="GO:0003824">
    <property type="term" value="F:catalytic activity"/>
    <property type="evidence" value="ECO:0007669"/>
    <property type="project" value="InterPro"/>
</dbReference>
<dbReference type="InterPro" id="IPR006094">
    <property type="entry name" value="Oxid_FAD_bind_N"/>
</dbReference>
<dbReference type="Gene3D" id="1.10.45.10">
    <property type="entry name" value="Vanillyl-alcohol Oxidase, Chain A, domain 4"/>
    <property type="match status" value="1"/>
</dbReference>
<evidence type="ECO:0000259" key="5">
    <source>
        <dbReference type="PROSITE" id="PS51387"/>
    </source>
</evidence>
<dbReference type="InterPro" id="IPR016164">
    <property type="entry name" value="FAD-linked_Oxase-like_C"/>
</dbReference>
<evidence type="ECO:0000313" key="7">
    <source>
        <dbReference type="Proteomes" id="UP000244940"/>
    </source>
</evidence>
<proteinExistence type="inferred from homology"/>
<evidence type="ECO:0000313" key="6">
    <source>
        <dbReference type="EMBL" id="PWE27943.1"/>
    </source>
</evidence>
<dbReference type="Pfam" id="PF01565">
    <property type="entry name" value="FAD_binding_4"/>
    <property type="match status" value="1"/>
</dbReference>
<keyword evidence="4" id="KW-0274">FAD</keyword>
<gene>
    <name evidence="6" type="ORF">C4N9_13890</name>
</gene>
<dbReference type="GO" id="GO:0071949">
    <property type="term" value="F:FAD binding"/>
    <property type="evidence" value="ECO:0007669"/>
    <property type="project" value="InterPro"/>
</dbReference>
<dbReference type="InterPro" id="IPR016166">
    <property type="entry name" value="FAD-bd_PCMH"/>
</dbReference>
<dbReference type="SUPFAM" id="SSF56176">
    <property type="entry name" value="FAD-binding/transporter-associated domain-like"/>
    <property type="match status" value="1"/>
</dbReference>
<dbReference type="PROSITE" id="PS51387">
    <property type="entry name" value="FAD_PCMH"/>
    <property type="match status" value="1"/>
</dbReference>